<evidence type="ECO:0000256" key="1">
    <source>
        <dbReference type="SAM" id="MobiDB-lite"/>
    </source>
</evidence>
<dbReference type="Proteomes" id="UP000054018">
    <property type="component" value="Unassembled WGS sequence"/>
</dbReference>
<evidence type="ECO:0000313" key="2">
    <source>
        <dbReference type="EMBL" id="KIK16726.1"/>
    </source>
</evidence>
<keyword evidence="3" id="KW-1185">Reference proteome</keyword>
<evidence type="ECO:0000313" key="3">
    <source>
        <dbReference type="Proteomes" id="UP000054018"/>
    </source>
</evidence>
<sequence length="198" mass="22562">MYSTTLMPSRSGALRPSFLPSYNVRVSDDERVYLYCRFNLGTLQPRLSSQLISTIHGILKLFLLCRLGTDAFGKSLPPKNEHVICCPLSVEQWGHYDAIVEGSLRHLLLSRGGRENVKREEDTGRYNVDGSDDDEYFENPDKGGVEQPSEPQIAKEDLAELGRQHRLRESSMYSSFSSLMSLIYEANFLLNDDSQRHR</sequence>
<organism evidence="2 3">
    <name type="scientific">Pisolithus microcarpus 441</name>
    <dbReference type="NCBI Taxonomy" id="765257"/>
    <lineage>
        <taxon>Eukaryota</taxon>
        <taxon>Fungi</taxon>
        <taxon>Dikarya</taxon>
        <taxon>Basidiomycota</taxon>
        <taxon>Agaricomycotina</taxon>
        <taxon>Agaricomycetes</taxon>
        <taxon>Agaricomycetidae</taxon>
        <taxon>Boletales</taxon>
        <taxon>Sclerodermatineae</taxon>
        <taxon>Pisolithaceae</taxon>
        <taxon>Pisolithus</taxon>
    </lineage>
</organism>
<reference evidence="2 3" key="1">
    <citation type="submission" date="2014-04" db="EMBL/GenBank/DDBJ databases">
        <authorList>
            <consortium name="DOE Joint Genome Institute"/>
            <person name="Kuo A."/>
            <person name="Kohler A."/>
            <person name="Costa M.D."/>
            <person name="Nagy L.G."/>
            <person name="Floudas D."/>
            <person name="Copeland A."/>
            <person name="Barry K.W."/>
            <person name="Cichocki N."/>
            <person name="Veneault-Fourrey C."/>
            <person name="LaButti K."/>
            <person name="Lindquist E.A."/>
            <person name="Lipzen A."/>
            <person name="Lundell T."/>
            <person name="Morin E."/>
            <person name="Murat C."/>
            <person name="Sun H."/>
            <person name="Tunlid A."/>
            <person name="Henrissat B."/>
            <person name="Grigoriev I.V."/>
            <person name="Hibbett D.S."/>
            <person name="Martin F."/>
            <person name="Nordberg H.P."/>
            <person name="Cantor M.N."/>
            <person name="Hua S.X."/>
        </authorList>
    </citation>
    <scope>NUCLEOTIDE SEQUENCE [LARGE SCALE GENOMIC DNA]</scope>
    <source>
        <strain evidence="2 3">441</strain>
    </source>
</reference>
<reference evidence="3" key="2">
    <citation type="submission" date="2015-01" db="EMBL/GenBank/DDBJ databases">
        <title>Evolutionary Origins and Diversification of the Mycorrhizal Mutualists.</title>
        <authorList>
            <consortium name="DOE Joint Genome Institute"/>
            <consortium name="Mycorrhizal Genomics Consortium"/>
            <person name="Kohler A."/>
            <person name="Kuo A."/>
            <person name="Nagy L.G."/>
            <person name="Floudas D."/>
            <person name="Copeland A."/>
            <person name="Barry K.W."/>
            <person name="Cichocki N."/>
            <person name="Veneault-Fourrey C."/>
            <person name="LaButti K."/>
            <person name="Lindquist E.A."/>
            <person name="Lipzen A."/>
            <person name="Lundell T."/>
            <person name="Morin E."/>
            <person name="Murat C."/>
            <person name="Riley R."/>
            <person name="Ohm R."/>
            <person name="Sun H."/>
            <person name="Tunlid A."/>
            <person name="Henrissat B."/>
            <person name="Grigoriev I.V."/>
            <person name="Hibbett D.S."/>
            <person name="Martin F."/>
        </authorList>
    </citation>
    <scope>NUCLEOTIDE SEQUENCE [LARGE SCALE GENOMIC DNA]</scope>
    <source>
        <strain evidence="3">441</strain>
    </source>
</reference>
<dbReference type="EMBL" id="KN833849">
    <property type="protein sequence ID" value="KIK16726.1"/>
    <property type="molecule type" value="Genomic_DNA"/>
</dbReference>
<dbReference type="HOGENOM" id="CLU_1378621_0_0_1"/>
<protein>
    <submittedName>
        <fullName evidence="2">Uncharacterized protein</fullName>
    </submittedName>
</protein>
<accession>A0A0C9YJ52</accession>
<name>A0A0C9YJ52_9AGAM</name>
<dbReference type="AlphaFoldDB" id="A0A0C9YJ52"/>
<dbReference type="OrthoDB" id="5857104at2759"/>
<proteinExistence type="predicted"/>
<dbReference type="STRING" id="765257.A0A0C9YJ52"/>
<gene>
    <name evidence="2" type="ORF">PISMIDRAFT_254497</name>
</gene>
<feature type="region of interest" description="Disordered" evidence="1">
    <location>
        <begin position="118"/>
        <end position="152"/>
    </location>
</feature>